<feature type="domain" description="AAA-ATPase-like" evidence="1">
    <location>
        <begin position="7"/>
        <end position="229"/>
    </location>
</feature>
<accession>A0A2K4ZMK9</accession>
<sequence length="233" mass="27376">MVRTVGIGIQDFGKIVRNNCFYVDKTAFIREWWEKQDDVTLITRPRRFGKTLAMSMLEHFFSAEYADKGALFEGLDIWKEEKYRSLQGRYPVIFLSFADVKETSFENARDKICRIIKSLYDRYSALQDKRPKQKKFPDIFYEISPTMSDSVASYSLKALSEFLSDYYGKKVIILLDEYDTPMQEAYVYGYWDKMAAFVRNLFNSAFKTNPYMERALMTGITRIGKESIFSDLN</sequence>
<dbReference type="Pfam" id="PF09820">
    <property type="entry name" value="AAA-ATPase_like"/>
    <property type="match status" value="1"/>
</dbReference>
<organism evidence="2 3">
    <name type="scientific">Acetatifactor muris</name>
    <dbReference type="NCBI Taxonomy" id="879566"/>
    <lineage>
        <taxon>Bacteria</taxon>
        <taxon>Bacillati</taxon>
        <taxon>Bacillota</taxon>
        <taxon>Clostridia</taxon>
        <taxon>Lachnospirales</taxon>
        <taxon>Lachnospiraceae</taxon>
        <taxon>Acetatifactor</taxon>
    </lineage>
</organism>
<evidence type="ECO:0000313" key="2">
    <source>
        <dbReference type="EMBL" id="SOY31729.1"/>
    </source>
</evidence>
<protein>
    <submittedName>
        <fullName evidence="2">Putative AAA-ATPase</fullName>
    </submittedName>
</protein>
<proteinExistence type="predicted"/>
<evidence type="ECO:0000259" key="1">
    <source>
        <dbReference type="Pfam" id="PF09820"/>
    </source>
</evidence>
<dbReference type="InterPro" id="IPR018631">
    <property type="entry name" value="AAA-ATPase-like_dom"/>
</dbReference>
<dbReference type="InterPro" id="IPR027417">
    <property type="entry name" value="P-loop_NTPase"/>
</dbReference>
<dbReference type="PANTHER" id="PTHR34825:SF1">
    <property type="entry name" value="AAA-ATPASE-LIKE DOMAIN-CONTAINING PROTEIN"/>
    <property type="match status" value="1"/>
</dbReference>
<keyword evidence="3" id="KW-1185">Reference proteome</keyword>
<name>A0A2K4ZMK9_9FIRM</name>
<dbReference type="AlphaFoldDB" id="A0A2K4ZMK9"/>
<reference evidence="2 3" key="1">
    <citation type="submission" date="2018-01" db="EMBL/GenBank/DDBJ databases">
        <authorList>
            <person name="Gaut B.S."/>
            <person name="Morton B.R."/>
            <person name="Clegg M.T."/>
            <person name="Duvall M.R."/>
        </authorList>
    </citation>
    <scope>NUCLEOTIDE SEQUENCE [LARGE SCALE GENOMIC DNA]</scope>
    <source>
        <strain evidence="2">GP69</strain>
    </source>
</reference>
<dbReference type="PANTHER" id="PTHR34825">
    <property type="entry name" value="CONSERVED PROTEIN, WITH A WEAK D-GALACTARATE DEHYDRATASE/ALTRONATE HYDROLASE DOMAIN"/>
    <property type="match status" value="1"/>
</dbReference>
<dbReference type="OrthoDB" id="2051372at2"/>
<gene>
    <name evidence="2" type="ORF">AMURIS_04477</name>
</gene>
<evidence type="ECO:0000313" key="3">
    <source>
        <dbReference type="Proteomes" id="UP000236311"/>
    </source>
</evidence>
<dbReference type="SUPFAM" id="SSF52540">
    <property type="entry name" value="P-loop containing nucleoside triphosphate hydrolases"/>
    <property type="match status" value="1"/>
</dbReference>
<dbReference type="EMBL" id="OFSM01000030">
    <property type="protein sequence ID" value="SOY31729.1"/>
    <property type="molecule type" value="Genomic_DNA"/>
</dbReference>
<dbReference type="Proteomes" id="UP000236311">
    <property type="component" value="Unassembled WGS sequence"/>
</dbReference>
<dbReference type="Gene3D" id="3.40.50.300">
    <property type="entry name" value="P-loop containing nucleotide triphosphate hydrolases"/>
    <property type="match status" value="1"/>
</dbReference>